<protein>
    <submittedName>
        <fullName evidence="8">Peroxiredoxin</fullName>
    </submittedName>
</protein>
<evidence type="ECO:0000259" key="7">
    <source>
        <dbReference type="PROSITE" id="PS51352"/>
    </source>
</evidence>
<dbReference type="OrthoDB" id="9809746at2"/>
<keyword evidence="3" id="KW-0560">Oxidoreductase</keyword>
<reference evidence="8 9" key="1">
    <citation type="submission" date="2018-10" db="EMBL/GenBank/DDBJ databases">
        <title>Sequencing the genomes of 1000 actinobacteria strains.</title>
        <authorList>
            <person name="Klenk H.-P."/>
        </authorList>
    </citation>
    <scope>NUCLEOTIDE SEQUENCE [LARGE SCALE GENOMIC DNA]</scope>
    <source>
        <strain evidence="8 9">DSM 45175</strain>
    </source>
</reference>
<dbReference type="InterPro" id="IPR050455">
    <property type="entry name" value="Tpx_Peroxidase_subfamily"/>
</dbReference>
<dbReference type="PANTHER" id="PTHR43110:SF1">
    <property type="entry name" value="THIOL PEROXIDASE"/>
    <property type="match status" value="1"/>
</dbReference>
<dbReference type="SUPFAM" id="SSF52833">
    <property type="entry name" value="Thioredoxin-like"/>
    <property type="match status" value="1"/>
</dbReference>
<dbReference type="GO" id="GO:0004601">
    <property type="term" value="F:peroxidase activity"/>
    <property type="evidence" value="ECO:0007669"/>
    <property type="project" value="UniProtKB-KW"/>
</dbReference>
<dbReference type="InterPro" id="IPR013766">
    <property type="entry name" value="Thioredoxin_domain"/>
</dbReference>
<dbReference type="PROSITE" id="PS51352">
    <property type="entry name" value="THIOREDOXIN_2"/>
    <property type="match status" value="1"/>
</dbReference>
<evidence type="ECO:0000256" key="4">
    <source>
        <dbReference type="ARBA" id="ARBA00023284"/>
    </source>
</evidence>
<dbReference type="RefSeq" id="WP_121156284.1">
    <property type="nucleotide sequence ID" value="NZ_RBKT01000001.1"/>
</dbReference>
<evidence type="ECO:0000256" key="3">
    <source>
        <dbReference type="ARBA" id="ARBA00023002"/>
    </source>
</evidence>
<proteinExistence type="predicted"/>
<organism evidence="8 9">
    <name type="scientific">Micromonospora pisi</name>
    <dbReference type="NCBI Taxonomy" id="589240"/>
    <lineage>
        <taxon>Bacteria</taxon>
        <taxon>Bacillati</taxon>
        <taxon>Actinomycetota</taxon>
        <taxon>Actinomycetes</taxon>
        <taxon>Micromonosporales</taxon>
        <taxon>Micromonosporaceae</taxon>
        <taxon>Micromonospora</taxon>
    </lineage>
</organism>
<keyword evidence="9" id="KW-1185">Reference proteome</keyword>
<gene>
    <name evidence="8" type="ORF">BDK92_1797</name>
</gene>
<sequence>MTDPHGALRPGQPAPEFTLSAGPDRQVNLRDSRGRPTVLVFYPADWSPVCGDQMTLYQAVRSEFDRYQAALLGISVDSIWSHRAFAAQHGIEFPLLSDFEPKGAVARSYGVYNREGCAERALFVIDQEGQVAWSHVSPMEVNPGADGILDALEELDSRHRVRA</sequence>
<dbReference type="Gene3D" id="3.40.30.10">
    <property type="entry name" value="Glutaredoxin"/>
    <property type="match status" value="1"/>
</dbReference>
<evidence type="ECO:0000256" key="6">
    <source>
        <dbReference type="SAM" id="MobiDB-lite"/>
    </source>
</evidence>
<keyword evidence="4" id="KW-0676">Redox-active center</keyword>
<dbReference type="InterPro" id="IPR036249">
    <property type="entry name" value="Thioredoxin-like_sf"/>
</dbReference>
<name>A0A495JG29_9ACTN</name>
<evidence type="ECO:0000256" key="1">
    <source>
        <dbReference type="ARBA" id="ARBA00022559"/>
    </source>
</evidence>
<keyword evidence="1" id="KW-0575">Peroxidase</keyword>
<keyword evidence="2" id="KW-0049">Antioxidant</keyword>
<feature type="domain" description="Thioredoxin" evidence="7">
    <location>
        <begin position="8"/>
        <end position="157"/>
    </location>
</feature>
<dbReference type="InterPro" id="IPR024706">
    <property type="entry name" value="Peroxiredoxin_AhpC-typ"/>
</dbReference>
<accession>A0A495JG29</accession>
<feature type="region of interest" description="Disordered" evidence="6">
    <location>
        <begin position="1"/>
        <end position="24"/>
    </location>
</feature>
<dbReference type="PANTHER" id="PTHR43110">
    <property type="entry name" value="THIOL PEROXIDASE"/>
    <property type="match status" value="1"/>
</dbReference>
<dbReference type="AlphaFoldDB" id="A0A495JG29"/>
<evidence type="ECO:0000313" key="9">
    <source>
        <dbReference type="Proteomes" id="UP000277671"/>
    </source>
</evidence>
<dbReference type="EMBL" id="RBKT01000001">
    <property type="protein sequence ID" value="RKR87518.1"/>
    <property type="molecule type" value="Genomic_DNA"/>
</dbReference>
<dbReference type="InterPro" id="IPR000866">
    <property type="entry name" value="AhpC/TSA"/>
</dbReference>
<dbReference type="Pfam" id="PF00578">
    <property type="entry name" value="AhpC-TSA"/>
    <property type="match status" value="1"/>
</dbReference>
<evidence type="ECO:0000256" key="5">
    <source>
        <dbReference type="PIRSR" id="PIRSR000239-1"/>
    </source>
</evidence>
<feature type="active site" description="Cysteine sulfenic acid (-SOH) intermediate; for peroxidase activity" evidence="5">
    <location>
        <position position="50"/>
    </location>
</feature>
<evidence type="ECO:0000256" key="2">
    <source>
        <dbReference type="ARBA" id="ARBA00022862"/>
    </source>
</evidence>
<evidence type="ECO:0000313" key="8">
    <source>
        <dbReference type="EMBL" id="RKR87518.1"/>
    </source>
</evidence>
<dbReference type="PIRSF" id="PIRSF000239">
    <property type="entry name" value="AHPC"/>
    <property type="match status" value="1"/>
</dbReference>
<comment type="caution">
    <text evidence="8">The sequence shown here is derived from an EMBL/GenBank/DDBJ whole genome shotgun (WGS) entry which is preliminary data.</text>
</comment>
<dbReference type="Proteomes" id="UP000277671">
    <property type="component" value="Unassembled WGS sequence"/>
</dbReference>